<dbReference type="Proteomes" id="UP000837803">
    <property type="component" value="Unassembled WGS sequence"/>
</dbReference>
<evidence type="ECO:0000313" key="2">
    <source>
        <dbReference type="Proteomes" id="UP000837803"/>
    </source>
</evidence>
<evidence type="ECO:0000313" key="1">
    <source>
        <dbReference type="EMBL" id="CAH0998664.1"/>
    </source>
</evidence>
<dbReference type="RefSeq" id="WP_238748918.1">
    <property type="nucleotide sequence ID" value="NZ_CAKLPZ010000001.1"/>
</dbReference>
<comment type="caution">
    <text evidence="1">The sequence shown here is derived from an EMBL/GenBank/DDBJ whole genome shotgun (WGS) entry which is preliminary data.</text>
</comment>
<gene>
    <name evidence="1" type="ORF">LEM8419_00009</name>
</gene>
<keyword evidence="2" id="KW-1185">Reference proteome</keyword>
<reference evidence="1" key="1">
    <citation type="submission" date="2021-12" db="EMBL/GenBank/DDBJ databases">
        <authorList>
            <person name="Rodrigo-Torres L."/>
            <person name="Arahal R. D."/>
            <person name="Lucena T."/>
        </authorList>
    </citation>
    <scope>NUCLEOTIDE SEQUENCE</scope>
    <source>
        <strain evidence="1">CECT 8419</strain>
    </source>
</reference>
<name>A0ABM9AWE3_9BACT</name>
<protein>
    <recommendedName>
        <fullName evidence="3">Molybdopterin guanine dinucleotide synthesis</fullName>
    </recommendedName>
</protein>
<evidence type="ECO:0008006" key="3">
    <source>
        <dbReference type="Google" id="ProtNLM"/>
    </source>
</evidence>
<dbReference type="EMBL" id="CAKLPZ010000001">
    <property type="protein sequence ID" value="CAH0998664.1"/>
    <property type="molecule type" value="Genomic_DNA"/>
</dbReference>
<sequence length="308" mass="34528">MFNYTHYIAIDWSARNQPSPARPTKDAIWVAESATCGPARTHYFRTRHACAAYLEQRLIELRHERVLVGWDFSFGYPEGFAAALGLEGTPAWRAVWKHITGLVEDTADNRSNRFAVGALLNEQVGAPAGPFWGVPAGQRSAHLHSTRTFRYPVQAGHHSLPERRLVETLHPRMQPAWKLAYTGSVGSQTLLGIPYLLRLRDHAQLRRVSRVWPFEGGAAGAHILHAEIYPSLLPLPKRDAIPDREQVRSYVAWLRERQAAGELRSLLERPWGEDVGVHNRVTQHEGWILGIKGRVASGPSTPPPHKVG</sequence>
<organism evidence="1 2">
    <name type="scientific">Neolewinella maritima</name>
    <dbReference type="NCBI Taxonomy" id="1383882"/>
    <lineage>
        <taxon>Bacteria</taxon>
        <taxon>Pseudomonadati</taxon>
        <taxon>Bacteroidota</taxon>
        <taxon>Saprospiria</taxon>
        <taxon>Saprospirales</taxon>
        <taxon>Lewinellaceae</taxon>
        <taxon>Neolewinella</taxon>
    </lineage>
</organism>
<accession>A0ABM9AWE3</accession>
<proteinExistence type="predicted"/>